<feature type="active site" description="4-aspartylphosphate intermediate" evidence="15">
    <location>
        <position position="428"/>
    </location>
</feature>
<dbReference type="SUPFAM" id="SSF56784">
    <property type="entry name" value="HAD-like"/>
    <property type="match status" value="1"/>
</dbReference>
<feature type="binding site" evidence="17">
    <location>
        <position position="430"/>
    </location>
    <ligand>
        <name>Mg(2+)</name>
        <dbReference type="ChEBI" id="CHEBI:18420"/>
    </ligand>
</feature>
<dbReference type="GO" id="GO:0140326">
    <property type="term" value="F:ATPase-coupled intramembrane lipid transporter activity"/>
    <property type="evidence" value="ECO:0007669"/>
    <property type="project" value="UniProtKB-EC"/>
</dbReference>
<dbReference type="GO" id="GO:0005802">
    <property type="term" value="C:trans-Golgi network"/>
    <property type="evidence" value="ECO:0007669"/>
    <property type="project" value="TreeGrafter"/>
</dbReference>
<feature type="transmembrane region" description="Helical" evidence="18">
    <location>
        <begin position="339"/>
        <end position="358"/>
    </location>
</feature>
<feature type="transmembrane region" description="Helical" evidence="18">
    <location>
        <begin position="1005"/>
        <end position="1022"/>
    </location>
</feature>
<feature type="binding site" evidence="16">
    <location>
        <position position="697"/>
    </location>
    <ligand>
        <name>ATP</name>
        <dbReference type="ChEBI" id="CHEBI:30616"/>
    </ligand>
</feature>
<feature type="binding site" evidence="16">
    <location>
        <position position="521"/>
    </location>
    <ligand>
        <name>ATP</name>
        <dbReference type="ChEBI" id="CHEBI:30616"/>
    </ligand>
</feature>
<reference evidence="22" key="1">
    <citation type="submission" date="2019-12" db="UniProtKB">
        <authorList>
            <consortium name="WormBaseParasite"/>
        </authorList>
    </citation>
    <scope>IDENTIFICATION</scope>
</reference>
<name>A0A5S6QEL8_TRIMR</name>
<evidence type="ECO:0000259" key="20">
    <source>
        <dbReference type="Pfam" id="PF16212"/>
    </source>
</evidence>
<evidence type="ECO:0000256" key="5">
    <source>
        <dbReference type="ARBA" id="ARBA00022692"/>
    </source>
</evidence>
<feature type="binding site" evidence="16">
    <location>
        <position position="616"/>
    </location>
    <ligand>
        <name>ATP</name>
        <dbReference type="ChEBI" id="CHEBI:30616"/>
    </ligand>
</feature>
<evidence type="ECO:0000256" key="7">
    <source>
        <dbReference type="ARBA" id="ARBA00022741"/>
    </source>
</evidence>
<feature type="binding site" evidence="16">
    <location>
        <position position="784"/>
    </location>
    <ligand>
        <name>ATP</name>
        <dbReference type="ChEBI" id="CHEBI:30616"/>
    </ligand>
</feature>
<feature type="transmembrane region" description="Helical" evidence="18">
    <location>
        <begin position="142"/>
        <end position="159"/>
    </location>
</feature>
<keyword evidence="6 17" id="KW-0479">Metal-binding</keyword>
<evidence type="ECO:0000256" key="12">
    <source>
        <dbReference type="ARBA" id="ARBA00023055"/>
    </source>
</evidence>
<feature type="domain" description="P-type ATPase C-terminal" evidence="20">
    <location>
        <begin position="832"/>
        <end position="1038"/>
    </location>
</feature>
<dbReference type="Gene3D" id="3.40.50.1000">
    <property type="entry name" value="HAD superfamily/HAD-like"/>
    <property type="match status" value="1"/>
</dbReference>
<dbReference type="InterPro" id="IPR018303">
    <property type="entry name" value="ATPase_P-typ_P_site"/>
</dbReference>
<evidence type="ECO:0000256" key="8">
    <source>
        <dbReference type="ARBA" id="ARBA00022840"/>
    </source>
</evidence>
<evidence type="ECO:0000313" key="22">
    <source>
        <dbReference type="WBParaSite" id="TMUE_1000005816.1"/>
    </source>
</evidence>
<feature type="binding site" evidence="16">
    <location>
        <position position="808"/>
    </location>
    <ligand>
        <name>ATP</name>
        <dbReference type="ChEBI" id="CHEBI:30616"/>
    </ligand>
</feature>
<dbReference type="InterPro" id="IPR036412">
    <property type="entry name" value="HAD-like_sf"/>
</dbReference>
<keyword evidence="4" id="KW-0813">Transport</keyword>
<accession>A0A5S6QEL8</accession>
<keyword evidence="13 18" id="KW-0472">Membrane</keyword>
<feature type="binding site" evidence="16">
    <location>
        <position position="587"/>
    </location>
    <ligand>
        <name>ATP</name>
        <dbReference type="ChEBI" id="CHEBI:30616"/>
    </ligand>
</feature>
<organism evidence="21 22">
    <name type="scientific">Trichuris muris</name>
    <name type="common">Mouse whipworm</name>
    <dbReference type="NCBI Taxonomy" id="70415"/>
    <lineage>
        <taxon>Eukaryota</taxon>
        <taxon>Metazoa</taxon>
        <taxon>Ecdysozoa</taxon>
        <taxon>Nematoda</taxon>
        <taxon>Enoplea</taxon>
        <taxon>Dorylaimia</taxon>
        <taxon>Trichinellida</taxon>
        <taxon>Trichuridae</taxon>
        <taxon>Trichuris</taxon>
    </lineage>
</organism>
<dbReference type="Gene3D" id="2.70.150.10">
    <property type="entry name" value="Calcium-transporting ATPase, cytoplasmic transduction domain A"/>
    <property type="match status" value="1"/>
</dbReference>
<dbReference type="PRINTS" id="PR00119">
    <property type="entry name" value="CATATPASE"/>
</dbReference>
<evidence type="ECO:0000256" key="18">
    <source>
        <dbReference type="RuleBase" id="RU362033"/>
    </source>
</evidence>
<evidence type="ECO:0000256" key="17">
    <source>
        <dbReference type="PIRSR" id="PIRSR606539-3"/>
    </source>
</evidence>
<dbReference type="GO" id="GO:0005886">
    <property type="term" value="C:plasma membrane"/>
    <property type="evidence" value="ECO:0007669"/>
    <property type="project" value="TreeGrafter"/>
</dbReference>
<dbReference type="GO" id="GO:0005524">
    <property type="term" value="F:ATP binding"/>
    <property type="evidence" value="ECO:0007669"/>
    <property type="project" value="UniProtKB-UniRule"/>
</dbReference>
<dbReference type="GO" id="GO:0000287">
    <property type="term" value="F:magnesium ion binding"/>
    <property type="evidence" value="ECO:0007669"/>
    <property type="project" value="UniProtKB-UniRule"/>
</dbReference>
<keyword evidence="12" id="KW-0445">Lipid transport</keyword>
<feature type="transmembrane region" description="Helical" evidence="18">
    <location>
        <begin position="944"/>
        <end position="964"/>
    </location>
</feature>
<feature type="binding site" evidence="17">
    <location>
        <position position="805"/>
    </location>
    <ligand>
        <name>Mg(2+)</name>
        <dbReference type="ChEBI" id="CHEBI:18420"/>
    </ligand>
</feature>
<dbReference type="Proteomes" id="UP000046395">
    <property type="component" value="Unassembled WGS sequence"/>
</dbReference>
<dbReference type="InterPro" id="IPR032630">
    <property type="entry name" value="P_typ_ATPase_c"/>
</dbReference>
<dbReference type="SFLD" id="SFLDS00003">
    <property type="entry name" value="Haloacid_Dehalogenase"/>
    <property type="match status" value="1"/>
</dbReference>
<feature type="binding site" evidence="17">
    <location>
        <position position="809"/>
    </location>
    <ligand>
        <name>Mg(2+)</name>
        <dbReference type="ChEBI" id="CHEBI:18420"/>
    </ligand>
</feature>
<evidence type="ECO:0000256" key="1">
    <source>
        <dbReference type="ARBA" id="ARBA00001946"/>
    </source>
</evidence>
<feature type="binding site" evidence="16">
    <location>
        <position position="428"/>
    </location>
    <ligand>
        <name>ATP</name>
        <dbReference type="ChEBI" id="CHEBI:30616"/>
    </ligand>
</feature>
<dbReference type="STRING" id="70415.A0A5S6QEL8"/>
<feature type="transmembrane region" description="Helical" evidence="18">
    <location>
        <begin position="364"/>
        <end position="384"/>
    </location>
</feature>
<feature type="binding site" evidence="17">
    <location>
        <position position="428"/>
    </location>
    <ligand>
        <name>Mg(2+)</name>
        <dbReference type="ChEBI" id="CHEBI:18420"/>
    </ligand>
</feature>
<dbReference type="SFLD" id="SFLDF00027">
    <property type="entry name" value="p-type_atpase"/>
    <property type="match status" value="1"/>
</dbReference>
<feature type="transmembrane region" description="Helical" evidence="18">
    <location>
        <begin position="892"/>
        <end position="913"/>
    </location>
</feature>
<dbReference type="InterPro" id="IPR023298">
    <property type="entry name" value="ATPase_P-typ_TM_dom_sf"/>
</dbReference>
<dbReference type="NCBIfam" id="TIGR01652">
    <property type="entry name" value="ATPase-Plipid"/>
    <property type="match status" value="1"/>
</dbReference>
<dbReference type="GO" id="GO:0045332">
    <property type="term" value="P:phospholipid translocation"/>
    <property type="evidence" value="ECO:0007669"/>
    <property type="project" value="TreeGrafter"/>
</dbReference>
<dbReference type="Pfam" id="PF13246">
    <property type="entry name" value="Cation_ATPase"/>
    <property type="match status" value="1"/>
</dbReference>
<evidence type="ECO:0000256" key="3">
    <source>
        <dbReference type="ARBA" id="ARBA00008109"/>
    </source>
</evidence>
<evidence type="ECO:0000256" key="9">
    <source>
        <dbReference type="ARBA" id="ARBA00022842"/>
    </source>
</evidence>
<comment type="similarity">
    <text evidence="3 18">Belongs to the cation transport ATPase (P-type) (TC 3.A.3) family. Type IV subfamily.</text>
</comment>
<dbReference type="SFLD" id="SFLDG00002">
    <property type="entry name" value="C1.7:_P-type_atpase_like"/>
    <property type="match status" value="1"/>
</dbReference>
<evidence type="ECO:0000256" key="11">
    <source>
        <dbReference type="ARBA" id="ARBA00022989"/>
    </source>
</evidence>
<evidence type="ECO:0000256" key="13">
    <source>
        <dbReference type="ARBA" id="ARBA00023136"/>
    </source>
</evidence>
<feature type="transmembrane region" description="Helical" evidence="18">
    <location>
        <begin position="103"/>
        <end position="130"/>
    </location>
</feature>
<dbReference type="FunFam" id="3.40.50.1000:FF:000009">
    <property type="entry name" value="Phospholipid-transporting ATPase"/>
    <property type="match status" value="1"/>
</dbReference>
<dbReference type="GO" id="GO:0016887">
    <property type="term" value="F:ATP hydrolysis activity"/>
    <property type="evidence" value="ECO:0007669"/>
    <property type="project" value="InterPro"/>
</dbReference>
<dbReference type="InterPro" id="IPR023214">
    <property type="entry name" value="HAD_sf"/>
</dbReference>
<evidence type="ECO:0000259" key="19">
    <source>
        <dbReference type="Pfam" id="PF16209"/>
    </source>
</evidence>
<comment type="subcellular location">
    <subcellularLocation>
        <location evidence="2">Endomembrane system</location>
        <topology evidence="2">Multi-pass membrane protein</topology>
    </subcellularLocation>
    <subcellularLocation>
        <location evidence="18">Membrane</location>
        <topology evidence="18">Multi-pass membrane protein</topology>
    </subcellularLocation>
</comment>
<feature type="binding site" evidence="16">
    <location>
        <position position="563"/>
    </location>
    <ligand>
        <name>ATP</name>
        <dbReference type="ChEBI" id="CHEBI:30616"/>
    </ligand>
</feature>
<feature type="domain" description="P-type ATPase N-terminal" evidence="19">
    <location>
        <begin position="87"/>
        <end position="138"/>
    </location>
</feature>
<feature type="binding site" evidence="16">
    <location>
        <position position="429"/>
    </location>
    <ligand>
        <name>ATP</name>
        <dbReference type="ChEBI" id="CHEBI:30616"/>
    </ligand>
</feature>
<evidence type="ECO:0000256" key="6">
    <source>
        <dbReference type="ARBA" id="ARBA00022723"/>
    </source>
</evidence>
<feature type="binding site" evidence="16">
    <location>
        <position position="696"/>
    </location>
    <ligand>
        <name>ATP</name>
        <dbReference type="ChEBI" id="CHEBI:30616"/>
    </ligand>
</feature>
<evidence type="ECO:0000313" key="21">
    <source>
        <dbReference type="Proteomes" id="UP000046395"/>
    </source>
</evidence>
<dbReference type="GO" id="GO:0006890">
    <property type="term" value="P:retrograde vesicle-mediated transport, Golgi to endoplasmic reticulum"/>
    <property type="evidence" value="ECO:0007669"/>
    <property type="project" value="TreeGrafter"/>
</dbReference>
<evidence type="ECO:0000256" key="2">
    <source>
        <dbReference type="ARBA" id="ARBA00004127"/>
    </source>
</evidence>
<keyword evidence="10 18" id="KW-1278">Translocase</keyword>
<dbReference type="Pfam" id="PF16212">
    <property type="entry name" value="PhoLip_ATPase_C"/>
    <property type="match status" value="1"/>
</dbReference>
<evidence type="ECO:0000256" key="16">
    <source>
        <dbReference type="PIRSR" id="PIRSR606539-2"/>
    </source>
</evidence>
<comment type="cofactor">
    <cofactor evidence="1 17">
        <name>Mg(2+)</name>
        <dbReference type="ChEBI" id="CHEBI:18420"/>
    </cofactor>
</comment>
<dbReference type="WBParaSite" id="TMUE_1000005816.1">
    <property type="protein sequence ID" value="TMUE_1000005816.1"/>
    <property type="gene ID" value="WBGene00292017"/>
</dbReference>
<feature type="binding site" evidence="16">
    <location>
        <position position="430"/>
    </location>
    <ligand>
        <name>ATP</name>
        <dbReference type="ChEBI" id="CHEBI:30616"/>
    </ligand>
</feature>
<keyword evidence="5 18" id="KW-0812">Transmembrane</keyword>
<dbReference type="SUPFAM" id="SSF81660">
    <property type="entry name" value="Metal cation-transporting ATPase, ATP-binding domain N"/>
    <property type="match status" value="1"/>
</dbReference>
<dbReference type="InterPro" id="IPR032631">
    <property type="entry name" value="P-type_ATPase_N"/>
</dbReference>
<comment type="catalytic activity">
    <reaction evidence="14 18">
        <text>ATP + H2O + phospholipidSide 1 = ADP + phosphate + phospholipidSide 2.</text>
        <dbReference type="EC" id="7.6.2.1"/>
    </reaction>
</comment>
<dbReference type="InterPro" id="IPR044492">
    <property type="entry name" value="P_typ_ATPase_HD_dom"/>
</dbReference>
<dbReference type="AlphaFoldDB" id="A0A5S6QEL8"/>
<dbReference type="InterPro" id="IPR001757">
    <property type="entry name" value="P_typ_ATPase"/>
</dbReference>
<protein>
    <recommendedName>
        <fullName evidence="18">Phospholipid-transporting ATPase</fullName>
        <ecNumber evidence="18">7.6.2.1</ecNumber>
    </recommendedName>
</protein>
<keyword evidence="21" id="KW-1185">Reference proteome</keyword>
<feature type="transmembrane region" description="Helical" evidence="18">
    <location>
        <begin position="866"/>
        <end position="886"/>
    </location>
</feature>
<feature type="transmembrane region" description="Helical" evidence="18">
    <location>
        <begin position="970"/>
        <end position="993"/>
    </location>
</feature>
<dbReference type="GO" id="GO:0006897">
    <property type="term" value="P:endocytosis"/>
    <property type="evidence" value="ECO:0007669"/>
    <property type="project" value="TreeGrafter"/>
</dbReference>
<dbReference type="InterPro" id="IPR008250">
    <property type="entry name" value="ATPase_P-typ_transduc_dom_A_sf"/>
</dbReference>
<feature type="binding site" evidence="16">
    <location>
        <position position="778"/>
    </location>
    <ligand>
        <name>ATP</name>
        <dbReference type="ChEBI" id="CHEBI:30616"/>
    </ligand>
</feature>
<feature type="binding site" evidence="16">
    <location>
        <position position="809"/>
    </location>
    <ligand>
        <name>ATP</name>
        <dbReference type="ChEBI" id="CHEBI:30616"/>
    </ligand>
</feature>
<dbReference type="Pfam" id="PF16209">
    <property type="entry name" value="PhoLip_ATPase_N"/>
    <property type="match status" value="1"/>
</dbReference>
<dbReference type="SUPFAM" id="SSF81653">
    <property type="entry name" value="Calcium ATPase, transduction domain A"/>
    <property type="match status" value="1"/>
</dbReference>
<evidence type="ECO:0000256" key="15">
    <source>
        <dbReference type="PIRSR" id="PIRSR606539-1"/>
    </source>
</evidence>
<keyword evidence="11 18" id="KW-1133">Transmembrane helix</keyword>
<dbReference type="PANTHER" id="PTHR24092">
    <property type="entry name" value="PROBABLE PHOSPHOLIPID-TRANSPORTING ATPASE"/>
    <property type="match status" value="1"/>
</dbReference>
<evidence type="ECO:0000256" key="4">
    <source>
        <dbReference type="ARBA" id="ARBA00022448"/>
    </source>
</evidence>
<evidence type="ECO:0000256" key="14">
    <source>
        <dbReference type="ARBA" id="ARBA00034036"/>
    </source>
</evidence>
<dbReference type="SUPFAM" id="SSF81665">
    <property type="entry name" value="Calcium ATPase, transmembrane domain M"/>
    <property type="match status" value="1"/>
</dbReference>
<keyword evidence="7 16" id="KW-0547">Nucleotide-binding</keyword>
<sequence>MFANGKGKWQPANFENIPLIAFDSSNMETPEPAELDLSLQSLISRKDKKRPWLCNFPFNFLNMVRYCCCPPREMTSRRVVFPCNDAASRYPPNVVRNQKHSAIFFLPAVLIEQFRFFLNLFFLIMALSQFLPQLRIGYLSTYWGPLCFVLTITICREAYDDFKRYIRDKEINSALYEVVTPVGSKIFKSSSIQVGDILKIHKNQRVPADAILLHTSDKVGTCFVRTDQLDGETDWKLKISCPLTQQVENELALFDMQIEIFAEKPQKNIHVFFGTLRSADQHGGQEEALNVDNILWRDTVLAAGSAVCAVVYTGCETRAALNTSQPRSKVGLFDREVNNLTKILFVLAFLLALVMVGLKGFTGIWPVTFFRFLLLFSYVIPLSLRVNLDMAKIVYSWLISEDKEIPGTVVRSSTIPEELGRIQYLLCDKTGTLTQNNMIFKKLHLGTVMFNQETFDEISSQLRHGFDPKSEVTSTQSLAVKVRLALEALVLCNNVTPAQDEGSETGDSQRTTTYQASSPDEVALVSWACDVGLELLYRDLNTIIIKDPFNRDHSYNILQIFPFTSERKRMGIIVQKVGTDEITFFVKGADVVLQPMVSYNDWLEEECANLAREGLRTLVVAKKMLTVQQYEAFSTSYNKAKLSLYDRQRKVNEVVSTLENDLQLLCLTGVEDQLQVDVRITLELLKNAGVKVWMLTGDKVETAFCIAKSSGLISRSHNVFQCPTVHTPREALQELEKLRACSSSLLVISSASLEFYLAYLPEEFINTSSACAAVVCCRCSPEQKAEVVRALKKYNGRKLVAAVGDGGNDVSMIQAADVGIGIVGKEGRHASLAADFSITQFSSLARLLLWHGRLCYRRSCSLSQFVIHRGLIVSTMQAVFSCIFYFASVSLYPGMLMVLYSTIYTMFPVFSLVMDRDAKEKVVLTFPDLYKDLVKGRSLSLKTFLIWFLISMYQGAVIMYGGIFLFESDFIHIVSISFTSLVITELIMVALTIHTWHWSMVAAEGLSLSIYVLSLLFLPNVFDLKYVRTWSFMWKTLVLTTITQLTTAGNSPVIFQCFVPLTLSCEHGYYPCVTVENFVR</sequence>
<evidence type="ECO:0000256" key="10">
    <source>
        <dbReference type="ARBA" id="ARBA00022967"/>
    </source>
</evidence>
<proteinExistence type="inferred from homology"/>
<dbReference type="GO" id="GO:0005768">
    <property type="term" value="C:endosome"/>
    <property type="evidence" value="ECO:0007669"/>
    <property type="project" value="TreeGrafter"/>
</dbReference>
<keyword evidence="8 16" id="KW-0067">ATP-binding</keyword>
<dbReference type="InterPro" id="IPR023299">
    <property type="entry name" value="ATPase_P-typ_cyto_dom_N"/>
</dbReference>
<dbReference type="EC" id="7.6.2.1" evidence="18"/>
<dbReference type="Gene3D" id="3.40.1110.10">
    <property type="entry name" value="Calcium-transporting ATPase, cytoplasmic domain N"/>
    <property type="match status" value="1"/>
</dbReference>
<dbReference type="InterPro" id="IPR006539">
    <property type="entry name" value="P-type_ATPase_IV"/>
</dbReference>
<dbReference type="NCBIfam" id="TIGR01494">
    <property type="entry name" value="ATPase_P-type"/>
    <property type="match status" value="2"/>
</dbReference>
<dbReference type="PROSITE" id="PS00154">
    <property type="entry name" value="ATPASE_E1_E2"/>
    <property type="match status" value="1"/>
</dbReference>
<keyword evidence="9 17" id="KW-0460">Magnesium</keyword>
<dbReference type="PANTHER" id="PTHR24092:SF5">
    <property type="entry name" value="PHOSPHOLIPID-TRANSPORTING ATPASE"/>
    <property type="match status" value="1"/>
</dbReference>
<feature type="binding site" evidence="16">
    <location>
        <position position="698"/>
    </location>
    <ligand>
        <name>ATP</name>
        <dbReference type="ChEBI" id="CHEBI:30616"/>
    </ligand>
</feature>